<dbReference type="Gene3D" id="3.30.1490.70">
    <property type="match status" value="1"/>
</dbReference>
<sequence>MLTFDHRLWQGRPAYSDRVPLDEYRRKRDRSRTPEPVPAEDPQVTGAGDRFVIQEHHARALHWDLRLERDGVLVSWAVPKGLPVDTETLRLAVRTEDHPLEYLEFSGEIPRGEYGGGTMSIWDTGRYETEKWSEREVAFRLHGDRAAGRYVLIKSERDRRDGWLLKRTEPNPARPGATPLPRDTAPMRGVSGAAPTGDGWRLQVRFGGRRVLVELDGGRVRVLADGDEITVRSLADFGPSVGATTMLLDAELTTAGELWIGDLLFLDGRDTCALPFTDRYALLEELPLAGPHRRLAPVYPADPAVLEAVRAQGLDVVAKRADSPYVPAAESADWVEAGARAAAAPTRGVGRAGLTNPRKVLYPLTGTTKADVLAHYRAVAPVMLPHLADRPVTMVRWPDGVEKPSFFEKDVSRHAPPWIRTERVGTPGGRSESADFPLIESEEGLAWAANLAALELHVPQWTVGPRGGRQAPDLLVFDLDPGEGTTVVECCRVAESIFDVLAEDSLVAYPRTSGGKGLQLYLPVTVTRAEQTIEFAKALAERLAEESPRTVTSVMAKQRRRGKVFVDWSQNNTAKTTIASYSLRGRARPTVATPVTWEEVRACRRASELVFTADALPARLDEHGDLLEPLLFTERQRLPRRGMGGSPS</sequence>
<evidence type="ECO:0000259" key="2">
    <source>
        <dbReference type="Pfam" id="PF13298"/>
    </source>
</evidence>
<feature type="domain" description="DNA ligase D 3'-phosphoesterase" evidence="2">
    <location>
        <begin position="54"/>
        <end position="154"/>
    </location>
</feature>
<dbReference type="NCBIfam" id="TIGR02778">
    <property type="entry name" value="ligD_pol"/>
    <property type="match status" value="1"/>
</dbReference>
<dbReference type="InterPro" id="IPR052171">
    <property type="entry name" value="NHEJ_LigD"/>
</dbReference>
<dbReference type="Gene3D" id="3.90.920.10">
    <property type="entry name" value="DNA primase, PRIM domain"/>
    <property type="match status" value="1"/>
</dbReference>
<evidence type="ECO:0000259" key="3">
    <source>
        <dbReference type="Pfam" id="PF21686"/>
    </source>
</evidence>
<dbReference type="InterPro" id="IPR014145">
    <property type="entry name" value="LigD_pol_dom"/>
</dbReference>
<feature type="region of interest" description="Disordered" evidence="1">
    <location>
        <begin position="166"/>
        <end position="193"/>
    </location>
</feature>
<dbReference type="Gene3D" id="3.30.470.30">
    <property type="entry name" value="DNA ligase/mRNA capping enzyme"/>
    <property type="match status" value="1"/>
</dbReference>
<accession>A0A1G7DF60</accession>
<dbReference type="Pfam" id="PF21686">
    <property type="entry name" value="LigD_Prim-Pol"/>
    <property type="match status" value="1"/>
</dbReference>
<keyword evidence="5" id="KW-1185">Reference proteome</keyword>
<dbReference type="NCBIfam" id="TIGR02777">
    <property type="entry name" value="LigD_PE_dom"/>
    <property type="match status" value="1"/>
</dbReference>
<dbReference type="PANTHER" id="PTHR42705">
    <property type="entry name" value="BIFUNCTIONAL NON-HOMOLOGOUS END JOINING PROTEIN LIGD"/>
    <property type="match status" value="1"/>
</dbReference>
<name>A0A1G7DF60_PSEOR</name>
<dbReference type="STRING" id="366584.SAMN05216377_10112"/>
<dbReference type="Pfam" id="PF13298">
    <property type="entry name" value="LigD_N"/>
    <property type="match status" value="1"/>
</dbReference>
<protein>
    <submittedName>
        <fullName evidence="4">Bifunctional non-homologous end joining protein LigD</fullName>
    </submittedName>
</protein>
<dbReference type="PANTHER" id="PTHR42705:SF2">
    <property type="entry name" value="BIFUNCTIONAL NON-HOMOLOGOUS END JOINING PROTEIN LIGD"/>
    <property type="match status" value="1"/>
</dbReference>
<dbReference type="Proteomes" id="UP000198967">
    <property type="component" value="Unassembled WGS sequence"/>
</dbReference>
<gene>
    <name evidence="4" type="ORF">SAMN05216377_10112</name>
</gene>
<dbReference type="SUPFAM" id="SSF56091">
    <property type="entry name" value="DNA ligase/mRNA capping enzyme, catalytic domain"/>
    <property type="match status" value="1"/>
</dbReference>
<dbReference type="AlphaFoldDB" id="A0A1G7DF60"/>
<dbReference type="InterPro" id="IPR014144">
    <property type="entry name" value="LigD_PE_domain"/>
</dbReference>
<proteinExistence type="predicted"/>
<feature type="region of interest" description="Disordered" evidence="1">
    <location>
        <begin position="20"/>
        <end position="47"/>
    </location>
</feature>
<evidence type="ECO:0000313" key="5">
    <source>
        <dbReference type="Proteomes" id="UP000198967"/>
    </source>
</evidence>
<evidence type="ECO:0000313" key="4">
    <source>
        <dbReference type="EMBL" id="SDE50069.1"/>
    </source>
</evidence>
<reference evidence="4 5" key="1">
    <citation type="submission" date="2016-10" db="EMBL/GenBank/DDBJ databases">
        <authorList>
            <person name="de Groot N.N."/>
        </authorList>
    </citation>
    <scope>NUCLEOTIDE SEQUENCE [LARGE SCALE GENOMIC DNA]</scope>
    <source>
        <strain evidence="4 5">CGMCC 4.3143</strain>
    </source>
</reference>
<feature type="domain" description="DNA ligase D polymerase" evidence="3">
    <location>
        <begin position="368"/>
        <end position="626"/>
    </location>
</feature>
<dbReference type="EMBL" id="FNBE01000001">
    <property type="protein sequence ID" value="SDE50069.1"/>
    <property type="molecule type" value="Genomic_DNA"/>
</dbReference>
<evidence type="ECO:0000256" key="1">
    <source>
        <dbReference type="SAM" id="MobiDB-lite"/>
    </source>
</evidence>
<organism evidence="4 5">
    <name type="scientific">Pseudonocardia oroxyli</name>
    <dbReference type="NCBI Taxonomy" id="366584"/>
    <lineage>
        <taxon>Bacteria</taxon>
        <taxon>Bacillati</taxon>
        <taxon>Actinomycetota</taxon>
        <taxon>Actinomycetes</taxon>
        <taxon>Pseudonocardiales</taxon>
        <taxon>Pseudonocardiaceae</taxon>
        <taxon>Pseudonocardia</taxon>
    </lineage>
</organism>